<name>A0A803LLI5_CHEQI</name>
<dbReference type="Gramene" id="AUR62014832-RA">
    <property type="protein sequence ID" value="AUR62014832-RA:cds"/>
    <property type="gene ID" value="AUR62014832"/>
</dbReference>
<feature type="region of interest" description="Disordered" evidence="1">
    <location>
        <begin position="200"/>
        <end position="289"/>
    </location>
</feature>
<sequence>MRGDGTSGAILDCNDVVDLDSDCEVTPQGNKEVSNSTLLCDGTQSTRCYDAVLSNGVVPPPFVGMIFASWGDIDTYFRNYGRQQGFGILRASGVALMGKRVVAEREGPAKRKSKKCDCLVYMYCCKMKSGDWVVKGLELQHRNHVPTPRKYRYIAMYRKEDINDVVRRKLFTDVVADCIVIDTLRQLDINVEATVNTAGLSGITPTKKTPPKSTKKSPASSRKKTPKSVNKGKGTVTETGKQSTMDVSPTCFEIGSPSTDLLVNDPVSQKSKKRTPKRSNSVKKTALHPQVNSDEVLRLSAGGIEMLTENGSVGREIGCTSRIKFHPKAVCYLQPCMSTTVESDINKTSYFENDFLRLNEASTPNEYIRNEILASTPIQTAYGGGNPGRVMRTPTGDIVPAHVPLREDFLAG</sequence>
<evidence type="ECO:0008006" key="4">
    <source>
        <dbReference type="Google" id="ProtNLM"/>
    </source>
</evidence>
<dbReference type="Proteomes" id="UP000596660">
    <property type="component" value="Unplaced"/>
</dbReference>
<dbReference type="PANTHER" id="PTHR47718:SF13">
    <property type="entry name" value="OS09G0290500 PROTEIN"/>
    <property type="match status" value="1"/>
</dbReference>
<reference evidence="2" key="2">
    <citation type="submission" date="2021-03" db="UniProtKB">
        <authorList>
            <consortium name="EnsemblPlants"/>
        </authorList>
    </citation>
    <scope>IDENTIFICATION</scope>
</reference>
<dbReference type="EnsemblPlants" id="AUR62014832-RA">
    <property type="protein sequence ID" value="AUR62014832-RA:cds"/>
    <property type="gene ID" value="AUR62014832"/>
</dbReference>
<feature type="compositionally biased region" description="Basic residues" evidence="1">
    <location>
        <begin position="209"/>
        <end position="226"/>
    </location>
</feature>
<evidence type="ECO:0000313" key="3">
    <source>
        <dbReference type="Proteomes" id="UP000596660"/>
    </source>
</evidence>
<protein>
    <recommendedName>
        <fullName evidence="4">FAR1 domain-containing protein</fullName>
    </recommendedName>
</protein>
<feature type="compositionally biased region" description="Polar residues" evidence="1">
    <location>
        <begin position="236"/>
        <end position="247"/>
    </location>
</feature>
<reference evidence="2" key="1">
    <citation type="journal article" date="2017" name="Nature">
        <title>The genome of Chenopodium quinoa.</title>
        <authorList>
            <person name="Jarvis D.E."/>
            <person name="Ho Y.S."/>
            <person name="Lightfoot D.J."/>
            <person name="Schmoeckel S.M."/>
            <person name="Li B."/>
            <person name="Borm T.J.A."/>
            <person name="Ohyanagi H."/>
            <person name="Mineta K."/>
            <person name="Michell C.T."/>
            <person name="Saber N."/>
            <person name="Kharbatia N.M."/>
            <person name="Rupper R.R."/>
            <person name="Sharp A.R."/>
            <person name="Dally N."/>
            <person name="Boughton B.A."/>
            <person name="Woo Y.H."/>
            <person name="Gao G."/>
            <person name="Schijlen E.G.W.M."/>
            <person name="Guo X."/>
            <person name="Momin A.A."/>
            <person name="Negrao S."/>
            <person name="Al-Babili S."/>
            <person name="Gehring C."/>
            <person name="Roessner U."/>
            <person name="Jung C."/>
            <person name="Murphy K."/>
            <person name="Arold S.T."/>
            <person name="Gojobori T."/>
            <person name="van der Linden C.G."/>
            <person name="van Loo E.N."/>
            <person name="Jellen E.N."/>
            <person name="Maughan P.J."/>
            <person name="Tester M."/>
        </authorList>
    </citation>
    <scope>NUCLEOTIDE SEQUENCE [LARGE SCALE GENOMIC DNA]</scope>
    <source>
        <strain evidence="2">cv. PI 614886</strain>
    </source>
</reference>
<dbReference type="PANTHER" id="PTHR47718">
    <property type="entry name" value="OS01G0519700 PROTEIN"/>
    <property type="match status" value="1"/>
</dbReference>
<evidence type="ECO:0000313" key="2">
    <source>
        <dbReference type="EnsemblPlants" id="AUR62014832-RA:cds"/>
    </source>
</evidence>
<feature type="compositionally biased region" description="Polar residues" evidence="1">
    <location>
        <begin position="256"/>
        <end position="269"/>
    </location>
</feature>
<organism evidence="2 3">
    <name type="scientific">Chenopodium quinoa</name>
    <name type="common">Quinoa</name>
    <dbReference type="NCBI Taxonomy" id="63459"/>
    <lineage>
        <taxon>Eukaryota</taxon>
        <taxon>Viridiplantae</taxon>
        <taxon>Streptophyta</taxon>
        <taxon>Embryophyta</taxon>
        <taxon>Tracheophyta</taxon>
        <taxon>Spermatophyta</taxon>
        <taxon>Magnoliopsida</taxon>
        <taxon>eudicotyledons</taxon>
        <taxon>Gunneridae</taxon>
        <taxon>Pentapetalae</taxon>
        <taxon>Caryophyllales</taxon>
        <taxon>Chenopodiaceae</taxon>
        <taxon>Chenopodioideae</taxon>
        <taxon>Atripliceae</taxon>
        <taxon>Chenopodium</taxon>
    </lineage>
</organism>
<evidence type="ECO:0000256" key="1">
    <source>
        <dbReference type="SAM" id="MobiDB-lite"/>
    </source>
</evidence>
<accession>A0A803LLI5</accession>
<feature type="compositionally biased region" description="Basic residues" evidence="1">
    <location>
        <begin position="270"/>
        <end position="281"/>
    </location>
</feature>
<keyword evidence="3" id="KW-1185">Reference proteome</keyword>
<dbReference type="AlphaFoldDB" id="A0A803LLI5"/>
<proteinExistence type="predicted"/>